<dbReference type="InterPro" id="IPR002048">
    <property type="entry name" value="EF_hand_dom"/>
</dbReference>
<evidence type="ECO:0000313" key="4">
    <source>
        <dbReference type="EMBL" id="ESO83501.1"/>
    </source>
</evidence>
<dbReference type="InterPro" id="IPR050230">
    <property type="entry name" value="CALM/Myosin/TropC-like"/>
</dbReference>
<dbReference type="KEGG" id="lgi:LOTGIDRAFT_197181"/>
<dbReference type="Pfam" id="PF13499">
    <property type="entry name" value="EF-hand_7"/>
    <property type="match status" value="1"/>
</dbReference>
<gene>
    <name evidence="4" type="ORF">LOTGIDRAFT_197181</name>
</gene>
<dbReference type="AlphaFoldDB" id="V3ZRJ6"/>
<dbReference type="Gene3D" id="1.10.238.10">
    <property type="entry name" value="EF-hand"/>
    <property type="match status" value="2"/>
</dbReference>
<dbReference type="GeneID" id="20245234"/>
<dbReference type="OMA" id="KHLLTNM"/>
<dbReference type="SUPFAM" id="SSF47473">
    <property type="entry name" value="EF-hand"/>
    <property type="match status" value="1"/>
</dbReference>
<keyword evidence="5" id="KW-1185">Reference proteome</keyword>
<dbReference type="STRING" id="225164.V3ZRJ6"/>
<evidence type="ECO:0000256" key="2">
    <source>
        <dbReference type="ARBA" id="ARBA00023179"/>
    </source>
</evidence>
<keyword evidence="2" id="KW-0514">Muscle protein</keyword>
<evidence type="ECO:0000256" key="1">
    <source>
        <dbReference type="ARBA" id="ARBA00022737"/>
    </source>
</evidence>
<dbReference type="OrthoDB" id="26525at2759"/>
<feature type="domain" description="EF-hand" evidence="3">
    <location>
        <begin position="1"/>
        <end position="36"/>
    </location>
</feature>
<dbReference type="RefSeq" id="XP_009065759.1">
    <property type="nucleotide sequence ID" value="XM_009067511.1"/>
</dbReference>
<name>V3ZRJ6_LOTGI</name>
<dbReference type="PROSITE" id="PS50222">
    <property type="entry name" value="EF_HAND_2"/>
    <property type="match status" value="2"/>
</dbReference>
<protein>
    <recommendedName>
        <fullName evidence="3">EF-hand domain-containing protein</fullName>
    </recommendedName>
</protein>
<dbReference type="FunFam" id="1.10.238.10:FF:000001">
    <property type="entry name" value="Calmodulin 1"/>
    <property type="match status" value="1"/>
</dbReference>
<dbReference type="Proteomes" id="UP000030746">
    <property type="component" value="Unassembled WGS sequence"/>
</dbReference>
<keyword evidence="1" id="KW-0677">Repeat</keyword>
<organism evidence="4 5">
    <name type="scientific">Lottia gigantea</name>
    <name type="common">Giant owl limpet</name>
    <dbReference type="NCBI Taxonomy" id="225164"/>
    <lineage>
        <taxon>Eukaryota</taxon>
        <taxon>Metazoa</taxon>
        <taxon>Spiralia</taxon>
        <taxon>Lophotrochozoa</taxon>
        <taxon>Mollusca</taxon>
        <taxon>Gastropoda</taxon>
        <taxon>Patellogastropoda</taxon>
        <taxon>Lottioidea</taxon>
        <taxon>Lottiidae</taxon>
        <taxon>Lottia</taxon>
    </lineage>
</organism>
<dbReference type="EMBL" id="KB203660">
    <property type="protein sequence ID" value="ESO83501.1"/>
    <property type="molecule type" value="Genomic_DNA"/>
</dbReference>
<dbReference type="GO" id="GO:0005509">
    <property type="term" value="F:calcium ion binding"/>
    <property type="evidence" value="ECO:0007669"/>
    <property type="project" value="InterPro"/>
</dbReference>
<evidence type="ECO:0000259" key="3">
    <source>
        <dbReference type="PROSITE" id="PS50222"/>
    </source>
</evidence>
<dbReference type="PANTHER" id="PTHR23048">
    <property type="entry name" value="MYOSIN LIGHT CHAIN 1, 3"/>
    <property type="match status" value="1"/>
</dbReference>
<reference evidence="4 5" key="1">
    <citation type="journal article" date="2013" name="Nature">
        <title>Insights into bilaterian evolution from three spiralian genomes.</title>
        <authorList>
            <person name="Simakov O."/>
            <person name="Marletaz F."/>
            <person name="Cho S.J."/>
            <person name="Edsinger-Gonzales E."/>
            <person name="Havlak P."/>
            <person name="Hellsten U."/>
            <person name="Kuo D.H."/>
            <person name="Larsson T."/>
            <person name="Lv J."/>
            <person name="Arendt D."/>
            <person name="Savage R."/>
            <person name="Osoegawa K."/>
            <person name="de Jong P."/>
            <person name="Grimwood J."/>
            <person name="Chapman J.A."/>
            <person name="Shapiro H."/>
            <person name="Aerts A."/>
            <person name="Otillar R.P."/>
            <person name="Terry A.Y."/>
            <person name="Boore J.L."/>
            <person name="Grigoriev I.V."/>
            <person name="Lindberg D.R."/>
            <person name="Seaver E.C."/>
            <person name="Weisblat D.A."/>
            <person name="Putnam N.H."/>
            <person name="Rokhsar D.S."/>
        </authorList>
    </citation>
    <scope>NUCLEOTIDE SEQUENCE [LARGE SCALE GENOMIC DNA]</scope>
</reference>
<dbReference type="InterPro" id="IPR011992">
    <property type="entry name" value="EF-hand-dom_pair"/>
</dbReference>
<accession>V3ZRJ6</accession>
<dbReference type="HOGENOM" id="CLU_061288_2_0_1"/>
<sequence length="142" mass="15902">MSQAEITEAFKLFDSDGDGYIPPNEIGTAVRALGHIITDTDLYNMMKKLGVGGRGVDFNTYRKMVDSLKGANYARQLKEAFATIDRESSGYVVATELRTMLTRLGDKLTDDEFEVLLQELDVDRNGRIRTDDFIHLICSSGR</sequence>
<dbReference type="CDD" id="cd00051">
    <property type="entry name" value="EFh"/>
    <property type="match status" value="1"/>
</dbReference>
<feature type="domain" description="EF-hand" evidence="3">
    <location>
        <begin position="72"/>
        <end position="107"/>
    </location>
</feature>
<dbReference type="GO" id="GO:0016460">
    <property type="term" value="C:myosin II complex"/>
    <property type="evidence" value="ECO:0007669"/>
    <property type="project" value="TreeGrafter"/>
</dbReference>
<dbReference type="SMART" id="SM00054">
    <property type="entry name" value="EFh"/>
    <property type="match status" value="3"/>
</dbReference>
<dbReference type="CTD" id="20245234"/>
<evidence type="ECO:0000313" key="5">
    <source>
        <dbReference type="Proteomes" id="UP000030746"/>
    </source>
</evidence>
<dbReference type="Pfam" id="PF13405">
    <property type="entry name" value="EF-hand_6"/>
    <property type="match status" value="1"/>
</dbReference>
<proteinExistence type="predicted"/>
<dbReference type="PANTHER" id="PTHR23048:SF0">
    <property type="entry name" value="CALMODULIN LIKE 3"/>
    <property type="match status" value="1"/>
</dbReference>